<reference evidence="6" key="1">
    <citation type="submission" date="2019-05" db="EMBL/GenBank/DDBJ databases">
        <title>Complete genome sequencing of Dialister sp. strain 5BBH33.</title>
        <authorList>
            <person name="Sakamoto M."/>
            <person name="Murakami T."/>
            <person name="Mori H."/>
        </authorList>
    </citation>
    <scope>NUCLEOTIDE SEQUENCE [LARGE SCALE GENOMIC DNA]</scope>
    <source>
        <strain evidence="6">5BBH33</strain>
    </source>
</reference>
<dbReference type="InterPro" id="IPR036271">
    <property type="entry name" value="Tet_transcr_reg_TetR-rel_C_sf"/>
</dbReference>
<keyword evidence="2" id="KW-0238">DNA-binding</keyword>
<dbReference type="InterPro" id="IPR009057">
    <property type="entry name" value="Homeodomain-like_sf"/>
</dbReference>
<dbReference type="EMBL" id="AP019697">
    <property type="protein sequence ID" value="BBK25698.1"/>
    <property type="molecule type" value="Genomic_DNA"/>
</dbReference>
<dbReference type="RefSeq" id="WP_143332748.1">
    <property type="nucleotide sequence ID" value="NZ_AP019697.1"/>
</dbReference>
<evidence type="ECO:0000256" key="3">
    <source>
        <dbReference type="ARBA" id="ARBA00023163"/>
    </source>
</evidence>
<accession>A0A8D4UVE5</accession>
<evidence type="ECO:0000259" key="4">
    <source>
        <dbReference type="Pfam" id="PF00440"/>
    </source>
</evidence>
<dbReference type="Gene3D" id="1.10.357.10">
    <property type="entry name" value="Tetracycline Repressor, domain 2"/>
    <property type="match status" value="1"/>
</dbReference>
<dbReference type="AlphaFoldDB" id="A0A8D4UVE5"/>
<sequence length="186" mass="20806">METGTRENELKKLASALCTKPGGSARDLAAAAGISKATFYRVYSSKDHLEEILTERAEEVVEGLFAITEKDITSRNALSEMMRWCCDNREYLMFLCRSALPGDSCVDTCRCSYDDRMRAFFLKGQQRGEFRVDVPAAVMAEIFGGEMAALFEAESRGRIASAMMADYWETIFLFGVEGKGKKESHE</sequence>
<dbReference type="PANTHER" id="PTHR30055:SF234">
    <property type="entry name" value="HTH-TYPE TRANSCRIPTIONAL REGULATOR BETI"/>
    <property type="match status" value="1"/>
</dbReference>
<dbReference type="GO" id="GO:0000976">
    <property type="term" value="F:transcription cis-regulatory region binding"/>
    <property type="evidence" value="ECO:0007669"/>
    <property type="project" value="TreeGrafter"/>
</dbReference>
<evidence type="ECO:0000313" key="6">
    <source>
        <dbReference type="Proteomes" id="UP000320585"/>
    </source>
</evidence>
<dbReference type="InterPro" id="IPR001647">
    <property type="entry name" value="HTH_TetR"/>
</dbReference>
<feature type="domain" description="HTH tetR-type" evidence="4">
    <location>
        <begin position="24"/>
        <end position="49"/>
    </location>
</feature>
<dbReference type="OrthoDB" id="2373640at2"/>
<gene>
    <name evidence="5" type="primary">nfxB</name>
    <name evidence="5" type="ORF">Dia5BBH33_16330</name>
</gene>
<dbReference type="Pfam" id="PF00440">
    <property type="entry name" value="TetR_N"/>
    <property type="match status" value="1"/>
</dbReference>
<keyword evidence="6" id="KW-1185">Reference proteome</keyword>
<protein>
    <submittedName>
        <fullName evidence="5">HTH-type transcriptional regulator nfxB</fullName>
    </submittedName>
</protein>
<evidence type="ECO:0000313" key="5">
    <source>
        <dbReference type="EMBL" id="BBK25698.1"/>
    </source>
</evidence>
<organism evidence="5 6">
    <name type="scientific">Dialister hominis</name>
    <dbReference type="NCBI Taxonomy" id="2582419"/>
    <lineage>
        <taxon>Bacteria</taxon>
        <taxon>Bacillati</taxon>
        <taxon>Bacillota</taxon>
        <taxon>Negativicutes</taxon>
        <taxon>Veillonellales</taxon>
        <taxon>Veillonellaceae</taxon>
        <taxon>Dialister</taxon>
    </lineage>
</organism>
<proteinExistence type="predicted"/>
<dbReference type="InterPro" id="IPR050109">
    <property type="entry name" value="HTH-type_TetR-like_transc_reg"/>
</dbReference>
<name>A0A8D4UVE5_9FIRM</name>
<keyword evidence="1" id="KW-0805">Transcription regulation</keyword>
<dbReference type="GO" id="GO:0003700">
    <property type="term" value="F:DNA-binding transcription factor activity"/>
    <property type="evidence" value="ECO:0007669"/>
    <property type="project" value="TreeGrafter"/>
</dbReference>
<dbReference type="SUPFAM" id="SSF48498">
    <property type="entry name" value="Tetracyclin repressor-like, C-terminal domain"/>
    <property type="match status" value="1"/>
</dbReference>
<evidence type="ECO:0000256" key="1">
    <source>
        <dbReference type="ARBA" id="ARBA00023015"/>
    </source>
</evidence>
<evidence type="ECO:0000256" key="2">
    <source>
        <dbReference type="ARBA" id="ARBA00023125"/>
    </source>
</evidence>
<keyword evidence="3" id="KW-0804">Transcription</keyword>
<dbReference type="PANTHER" id="PTHR30055">
    <property type="entry name" value="HTH-TYPE TRANSCRIPTIONAL REGULATOR RUTR"/>
    <property type="match status" value="1"/>
</dbReference>
<dbReference type="KEGG" id="dho:Dia5BBH33_16330"/>
<dbReference type="GeneID" id="92716852"/>
<dbReference type="Proteomes" id="UP000320585">
    <property type="component" value="Chromosome"/>
</dbReference>
<dbReference type="SUPFAM" id="SSF46689">
    <property type="entry name" value="Homeodomain-like"/>
    <property type="match status" value="1"/>
</dbReference>